<evidence type="ECO:0000256" key="4">
    <source>
        <dbReference type="ARBA" id="ARBA00023157"/>
    </source>
</evidence>
<dbReference type="InterPro" id="IPR001881">
    <property type="entry name" value="EGF-like_Ca-bd_dom"/>
</dbReference>
<keyword evidence="5" id="KW-0325">Glycoprotein</keyword>
<dbReference type="SUPFAM" id="SSF57196">
    <property type="entry name" value="EGF/Laminin"/>
    <property type="match status" value="3"/>
</dbReference>
<evidence type="ECO:0000256" key="3">
    <source>
        <dbReference type="ARBA" id="ARBA00022737"/>
    </source>
</evidence>
<dbReference type="RefSeq" id="XP_035829090.1">
    <property type="nucleotide sequence ID" value="XM_035973197.1"/>
</dbReference>
<dbReference type="InterPro" id="IPR000742">
    <property type="entry name" value="EGF"/>
</dbReference>
<feature type="disulfide bond" evidence="6">
    <location>
        <begin position="46"/>
        <end position="56"/>
    </location>
</feature>
<dbReference type="Proteomes" id="UP000694888">
    <property type="component" value="Unplaced"/>
</dbReference>
<name>A0ABM1W347_APLCA</name>
<evidence type="ECO:0000313" key="9">
    <source>
        <dbReference type="RefSeq" id="XP_035829090.1"/>
    </source>
</evidence>
<dbReference type="CDD" id="cd00054">
    <property type="entry name" value="EGF_CA"/>
    <property type="match status" value="1"/>
</dbReference>
<dbReference type="Pfam" id="PF00008">
    <property type="entry name" value="EGF"/>
    <property type="match status" value="2"/>
</dbReference>
<dbReference type="PANTHER" id="PTHR45836:SF23">
    <property type="entry name" value="NEUROGENIC LOCUS NOTCH HOMOLOG PROTEIN 1"/>
    <property type="match status" value="1"/>
</dbReference>
<evidence type="ECO:0000313" key="8">
    <source>
        <dbReference type="Proteomes" id="UP000694888"/>
    </source>
</evidence>
<comment type="caution">
    <text evidence="6">Lacks conserved residue(s) required for the propagation of feature annotation.</text>
</comment>
<evidence type="ECO:0000256" key="1">
    <source>
        <dbReference type="ARBA" id="ARBA00022536"/>
    </source>
</evidence>
<protein>
    <submittedName>
        <fullName evidence="9">Protein jagged-1a-like</fullName>
    </submittedName>
</protein>
<dbReference type="PROSITE" id="PS01187">
    <property type="entry name" value="EGF_CA"/>
    <property type="match status" value="1"/>
</dbReference>
<evidence type="ECO:0000256" key="5">
    <source>
        <dbReference type="ARBA" id="ARBA00023180"/>
    </source>
</evidence>
<accession>A0ABM1W347</accession>
<feature type="domain" description="EGF-like" evidence="7">
    <location>
        <begin position="1"/>
        <end position="40"/>
    </location>
</feature>
<feature type="disulfide bond" evidence="6">
    <location>
        <begin position="30"/>
        <end position="39"/>
    </location>
</feature>
<dbReference type="Gene3D" id="2.10.25.10">
    <property type="entry name" value="Laminin"/>
    <property type="match status" value="5"/>
</dbReference>
<organism evidence="8 9">
    <name type="scientific">Aplysia californica</name>
    <name type="common">California sea hare</name>
    <dbReference type="NCBI Taxonomy" id="6500"/>
    <lineage>
        <taxon>Eukaryota</taxon>
        <taxon>Metazoa</taxon>
        <taxon>Spiralia</taxon>
        <taxon>Lophotrochozoa</taxon>
        <taxon>Mollusca</taxon>
        <taxon>Gastropoda</taxon>
        <taxon>Heterobranchia</taxon>
        <taxon>Euthyneura</taxon>
        <taxon>Tectipleura</taxon>
        <taxon>Aplysiida</taxon>
        <taxon>Aplysioidea</taxon>
        <taxon>Aplysiidae</taxon>
        <taxon>Aplysia</taxon>
    </lineage>
</organism>
<evidence type="ECO:0000256" key="6">
    <source>
        <dbReference type="PROSITE-ProRule" id="PRU00076"/>
    </source>
</evidence>
<dbReference type="PANTHER" id="PTHR45836">
    <property type="entry name" value="SLIT HOMOLOG"/>
    <property type="match status" value="1"/>
</dbReference>
<keyword evidence="1 6" id="KW-0245">EGF-like domain</keyword>
<dbReference type="PROSITE" id="PS00022">
    <property type="entry name" value="EGF_1"/>
    <property type="match status" value="2"/>
</dbReference>
<dbReference type="SMART" id="SM00179">
    <property type="entry name" value="EGF_CA"/>
    <property type="match status" value="2"/>
</dbReference>
<dbReference type="InterPro" id="IPR051355">
    <property type="entry name" value="Notch/Slit_guidance"/>
</dbReference>
<keyword evidence="8" id="KW-1185">Reference proteome</keyword>
<feature type="domain" description="EGF-like" evidence="7">
    <location>
        <begin position="42"/>
        <end position="77"/>
    </location>
</feature>
<dbReference type="GeneID" id="118478853"/>
<feature type="disulfide bond" evidence="6">
    <location>
        <begin position="67"/>
        <end position="76"/>
    </location>
</feature>
<keyword evidence="2" id="KW-0732">Signal</keyword>
<dbReference type="PROSITE" id="PS50026">
    <property type="entry name" value="EGF_3"/>
    <property type="match status" value="2"/>
</dbReference>
<dbReference type="InterPro" id="IPR018097">
    <property type="entry name" value="EGF_Ca-bd_CS"/>
</dbReference>
<gene>
    <name evidence="9" type="primary">LOC118478853</name>
</gene>
<dbReference type="PROSITE" id="PS01186">
    <property type="entry name" value="EGF_2"/>
    <property type="match status" value="2"/>
</dbReference>
<dbReference type="PROSITE" id="PS00010">
    <property type="entry name" value="ASX_HYDROXYL"/>
    <property type="match status" value="1"/>
</dbReference>
<evidence type="ECO:0000259" key="7">
    <source>
        <dbReference type="PROSITE" id="PS50026"/>
    </source>
</evidence>
<keyword evidence="3" id="KW-0677">Repeat</keyword>
<dbReference type="InterPro" id="IPR000152">
    <property type="entry name" value="EGF-type_Asp/Asn_hydroxyl_site"/>
</dbReference>
<keyword evidence="4 6" id="KW-1015">Disulfide bond</keyword>
<dbReference type="SMART" id="SM00181">
    <property type="entry name" value="EGF"/>
    <property type="match status" value="5"/>
</dbReference>
<sequence length="221" mass="24219">MPCDCFNGGSCVNARFADKNHEEIEYECRCPAGFTGLRCERERDECTPNPCEHGTCVDLPTGFRCLCDHGFEGDRCNKMKDFCAEQPCFPNVSCSSETGGFRCGPCPPGYTGNGIRCVGLSPCTERPCFPGVVCSNLPSSRLGYVCGPCPKYFSGDGKRCTRDAIPACRDGVCSEVSRCMEIQEPPGYKCGPCPARYKGDGRTCTRESFRTSVSQRESKEY</sequence>
<evidence type="ECO:0000256" key="2">
    <source>
        <dbReference type="ARBA" id="ARBA00022729"/>
    </source>
</evidence>
<reference evidence="9" key="1">
    <citation type="submission" date="2025-08" db="UniProtKB">
        <authorList>
            <consortium name="RefSeq"/>
        </authorList>
    </citation>
    <scope>IDENTIFICATION</scope>
</reference>
<proteinExistence type="predicted"/>